<protein>
    <submittedName>
        <fullName evidence="10">Iron ABC transporter</fullName>
    </submittedName>
</protein>
<keyword evidence="6 9" id="KW-1133">Transmembrane helix</keyword>
<feature type="transmembrane region" description="Helical" evidence="9">
    <location>
        <begin position="33"/>
        <end position="51"/>
    </location>
</feature>
<feature type="transmembrane region" description="Helical" evidence="9">
    <location>
        <begin position="57"/>
        <end position="75"/>
    </location>
</feature>
<dbReference type="PATRIC" id="fig|1150625.3.peg.1747"/>
<keyword evidence="5 8" id="KW-0812">Transmembrane</keyword>
<dbReference type="AlphaFoldDB" id="A0A147K8H9"/>
<evidence type="ECO:0000256" key="7">
    <source>
        <dbReference type="ARBA" id="ARBA00023136"/>
    </source>
</evidence>
<dbReference type="EMBL" id="LDYG01000028">
    <property type="protein sequence ID" value="KUP06509.1"/>
    <property type="molecule type" value="Genomic_DNA"/>
</dbReference>
<dbReference type="Gene3D" id="1.10.3470.10">
    <property type="entry name" value="ABC transporter involved in vitamin B12 uptake, BtuC"/>
    <property type="match status" value="1"/>
</dbReference>
<evidence type="ECO:0000256" key="5">
    <source>
        <dbReference type="ARBA" id="ARBA00022692"/>
    </source>
</evidence>
<evidence type="ECO:0000256" key="2">
    <source>
        <dbReference type="ARBA" id="ARBA00008034"/>
    </source>
</evidence>
<feature type="transmembrane region" description="Helical" evidence="9">
    <location>
        <begin position="197"/>
        <end position="214"/>
    </location>
</feature>
<dbReference type="PANTHER" id="PTHR30477:SF8">
    <property type="entry name" value="METAL TRANSPORT SYSTEM MEMBRANE PROTEIN CT_070-RELATED"/>
    <property type="match status" value="1"/>
</dbReference>
<evidence type="ECO:0000256" key="8">
    <source>
        <dbReference type="RuleBase" id="RU003943"/>
    </source>
</evidence>
<evidence type="ECO:0000256" key="3">
    <source>
        <dbReference type="ARBA" id="ARBA00022448"/>
    </source>
</evidence>
<dbReference type="RefSeq" id="WP_059282889.1">
    <property type="nucleotide sequence ID" value="NZ_LDYG01000028.1"/>
</dbReference>
<dbReference type="STRING" id="1150625.Q75_08260"/>
<dbReference type="PANTHER" id="PTHR30477">
    <property type="entry name" value="ABC-TRANSPORTER METAL-BINDING PROTEIN"/>
    <property type="match status" value="1"/>
</dbReference>
<sequence length="294" mass="31380">MGYEAWILITGSLVGVTCGVVGSFLLLRKMSMLADAISHSVLLGIVLAFLISQSLNGLYMLIGAAIAGIATAFFVQLFQSKGIQEDASIGVVFTSMFALGVILVSLYASDVHLDVEHVLMGEIAFVPWNTVDLALFGEVPKSFVLLVVVLLLDALLIFLLYKEFKITSFDESMAAALGIPVLFIHYILMGMVSITTVAAFDAVGAILVVAFLIAPGASAYLLTDKFIVMLVLAAIIGCVDAVTGYYLAYFLDVSIAGAMAVMAGVIFALCFIFGPQHGLLSKWLRKRKVAESTI</sequence>
<feature type="transmembrane region" description="Helical" evidence="9">
    <location>
        <begin position="226"/>
        <end position="247"/>
    </location>
</feature>
<dbReference type="CDD" id="cd06550">
    <property type="entry name" value="TM_ABC_iron-siderophores_like"/>
    <property type="match status" value="1"/>
</dbReference>
<feature type="transmembrane region" description="Helical" evidence="9">
    <location>
        <begin position="253"/>
        <end position="274"/>
    </location>
</feature>
<dbReference type="GO" id="GO:0055085">
    <property type="term" value="P:transmembrane transport"/>
    <property type="evidence" value="ECO:0007669"/>
    <property type="project" value="InterPro"/>
</dbReference>
<feature type="transmembrane region" description="Helical" evidence="9">
    <location>
        <begin position="143"/>
        <end position="161"/>
    </location>
</feature>
<evidence type="ECO:0000313" key="10">
    <source>
        <dbReference type="EMBL" id="KUP06509.1"/>
    </source>
</evidence>
<feature type="transmembrane region" description="Helical" evidence="9">
    <location>
        <begin position="87"/>
        <end position="108"/>
    </location>
</feature>
<dbReference type="Proteomes" id="UP000074108">
    <property type="component" value="Unassembled WGS sequence"/>
</dbReference>
<keyword evidence="3 8" id="KW-0813">Transport</keyword>
<keyword evidence="11" id="KW-1185">Reference proteome</keyword>
<dbReference type="SUPFAM" id="SSF81345">
    <property type="entry name" value="ABC transporter involved in vitamin B12 uptake, BtuC"/>
    <property type="match status" value="1"/>
</dbReference>
<proteinExistence type="inferred from homology"/>
<evidence type="ECO:0000256" key="6">
    <source>
        <dbReference type="ARBA" id="ARBA00022989"/>
    </source>
</evidence>
<accession>A0A147K8H9</accession>
<organism evidence="10 11">
    <name type="scientific">Bacillus coahuilensis p1.1.43</name>
    <dbReference type="NCBI Taxonomy" id="1150625"/>
    <lineage>
        <taxon>Bacteria</taxon>
        <taxon>Bacillati</taxon>
        <taxon>Bacillota</taxon>
        <taxon>Bacilli</taxon>
        <taxon>Bacillales</taxon>
        <taxon>Bacillaceae</taxon>
        <taxon>Bacillus</taxon>
    </lineage>
</organism>
<gene>
    <name evidence="10" type="ORF">Q75_08260</name>
</gene>
<evidence type="ECO:0000256" key="1">
    <source>
        <dbReference type="ARBA" id="ARBA00004651"/>
    </source>
</evidence>
<dbReference type="InterPro" id="IPR037294">
    <property type="entry name" value="ABC_BtuC-like"/>
</dbReference>
<keyword evidence="7 9" id="KW-0472">Membrane</keyword>
<dbReference type="OrthoDB" id="9788905at2"/>
<comment type="subcellular location">
    <subcellularLocation>
        <location evidence="1 8">Cell membrane</location>
        <topology evidence="1 8">Multi-pass membrane protein</topology>
    </subcellularLocation>
</comment>
<feature type="transmembrane region" description="Helical" evidence="9">
    <location>
        <begin position="173"/>
        <end position="191"/>
    </location>
</feature>
<evidence type="ECO:0000256" key="9">
    <source>
        <dbReference type="SAM" id="Phobius"/>
    </source>
</evidence>
<dbReference type="GO" id="GO:0010043">
    <property type="term" value="P:response to zinc ion"/>
    <property type="evidence" value="ECO:0007669"/>
    <property type="project" value="TreeGrafter"/>
</dbReference>
<reference evidence="10 11" key="1">
    <citation type="journal article" date="2016" name="Front. Microbiol.">
        <title>Microevolution Analysis of Bacillus coahuilensis Unveils Differences in Phosphorus Acquisition Strategies and Their Regulation.</title>
        <authorList>
            <person name="Gomez-Lunar Z."/>
            <person name="Hernandez-Gonzalez I."/>
            <person name="Rodriguez-Torres M.D."/>
            <person name="Souza V."/>
            <person name="Olmedo-Alvarez G."/>
        </authorList>
    </citation>
    <scope>NUCLEOTIDE SEQUENCE [LARGE SCALE GENOMIC DNA]</scope>
    <source>
        <strain evidence="11">p1.1.43</strain>
    </source>
</reference>
<comment type="caution">
    <text evidence="10">The sequence shown here is derived from an EMBL/GenBank/DDBJ whole genome shotgun (WGS) entry which is preliminary data.</text>
</comment>
<dbReference type="Pfam" id="PF00950">
    <property type="entry name" value="ABC-3"/>
    <property type="match status" value="1"/>
</dbReference>
<name>A0A147K8H9_9BACI</name>
<dbReference type="InterPro" id="IPR001626">
    <property type="entry name" value="ABC_TroCD"/>
</dbReference>
<keyword evidence="4" id="KW-1003">Cell membrane</keyword>
<evidence type="ECO:0000256" key="4">
    <source>
        <dbReference type="ARBA" id="ARBA00022475"/>
    </source>
</evidence>
<feature type="transmembrane region" description="Helical" evidence="9">
    <location>
        <begin position="6"/>
        <end position="26"/>
    </location>
</feature>
<evidence type="ECO:0000313" key="11">
    <source>
        <dbReference type="Proteomes" id="UP000074108"/>
    </source>
</evidence>
<comment type="similarity">
    <text evidence="2 8">Belongs to the ABC-3 integral membrane protein family.</text>
</comment>
<dbReference type="GO" id="GO:0043190">
    <property type="term" value="C:ATP-binding cassette (ABC) transporter complex"/>
    <property type="evidence" value="ECO:0007669"/>
    <property type="project" value="InterPro"/>
</dbReference>